<comment type="caution">
    <text evidence="3">The sequence shown here is derived from an EMBL/GenBank/DDBJ whole genome shotgun (WGS) entry which is preliminary data.</text>
</comment>
<evidence type="ECO:0000256" key="2">
    <source>
        <dbReference type="SAM" id="SignalP"/>
    </source>
</evidence>
<keyword evidence="1" id="KW-1133">Transmembrane helix</keyword>
<keyword evidence="1" id="KW-0472">Membrane</keyword>
<dbReference type="Proteomes" id="UP000294614">
    <property type="component" value="Unassembled WGS sequence"/>
</dbReference>
<evidence type="ECO:0000256" key="1">
    <source>
        <dbReference type="SAM" id="Phobius"/>
    </source>
</evidence>
<feature type="transmembrane region" description="Helical" evidence="1">
    <location>
        <begin position="39"/>
        <end position="63"/>
    </location>
</feature>
<reference evidence="3 4" key="1">
    <citation type="submission" date="2019-03" db="EMBL/GenBank/DDBJ databases">
        <title>Genomic Encyclopedia of Type Strains, Phase IV (KMG-IV): sequencing the most valuable type-strain genomes for metagenomic binning, comparative biology and taxonomic classification.</title>
        <authorList>
            <person name="Goeker M."/>
        </authorList>
    </citation>
    <scope>NUCLEOTIDE SEQUENCE [LARGE SCALE GENOMIC DNA]</scope>
    <source>
        <strain evidence="3 4">DSM 24984</strain>
    </source>
</reference>
<feature type="chain" id="PRO_5020777473" description="Conjugal transfer pilus assembly protein TraA" evidence="2">
    <location>
        <begin position="24"/>
        <end position="98"/>
    </location>
</feature>
<keyword evidence="1" id="KW-0812">Transmembrane</keyword>
<evidence type="ECO:0000313" key="3">
    <source>
        <dbReference type="EMBL" id="TCK58447.1"/>
    </source>
</evidence>
<gene>
    <name evidence="3" type="ORF">C8D98_2649</name>
</gene>
<name>A0A4R1K3I0_9BACT</name>
<accession>A0A4R1K3I0</accession>
<protein>
    <recommendedName>
        <fullName evidence="5">Conjugal transfer pilus assembly protein TraA</fullName>
    </recommendedName>
</protein>
<evidence type="ECO:0000313" key="4">
    <source>
        <dbReference type="Proteomes" id="UP000294614"/>
    </source>
</evidence>
<keyword evidence="4" id="KW-1185">Reference proteome</keyword>
<organism evidence="3 4">
    <name type="scientific">Seleniivibrio woodruffii</name>
    <dbReference type="NCBI Taxonomy" id="1078050"/>
    <lineage>
        <taxon>Bacteria</taxon>
        <taxon>Pseudomonadati</taxon>
        <taxon>Deferribacterota</taxon>
        <taxon>Deferribacteres</taxon>
        <taxon>Deferribacterales</taxon>
        <taxon>Geovibrionaceae</taxon>
        <taxon>Seleniivibrio</taxon>
    </lineage>
</organism>
<keyword evidence="2" id="KW-0732">Signal</keyword>
<dbReference type="AlphaFoldDB" id="A0A4R1K3I0"/>
<proteinExistence type="predicted"/>
<sequence>MVNKKQRVFVFFLLMLLSVGAYSATVPTSTGMLYSIYDIVVLKGIGGAAGYVAGALGVAVGLARMAYGAPPIQTVATLVGSAAFIATPSIVTSLGAIY</sequence>
<evidence type="ECO:0008006" key="5">
    <source>
        <dbReference type="Google" id="ProtNLM"/>
    </source>
</evidence>
<dbReference type="RefSeq" id="WP_132874616.1">
    <property type="nucleotide sequence ID" value="NZ_SMGG01000007.1"/>
</dbReference>
<feature type="transmembrane region" description="Helical" evidence="1">
    <location>
        <begin position="75"/>
        <end position="97"/>
    </location>
</feature>
<feature type="signal peptide" evidence="2">
    <location>
        <begin position="1"/>
        <end position="23"/>
    </location>
</feature>
<dbReference type="EMBL" id="SMGG01000007">
    <property type="protein sequence ID" value="TCK58447.1"/>
    <property type="molecule type" value="Genomic_DNA"/>
</dbReference>